<keyword evidence="8" id="KW-1133">Transmembrane helix</keyword>
<accession>A0A671PV25</accession>
<evidence type="ECO:0000256" key="7">
    <source>
        <dbReference type="ARBA" id="ARBA00022968"/>
    </source>
</evidence>
<name>A0A671PV25_9TELE</name>
<evidence type="ECO:0000256" key="14">
    <source>
        <dbReference type="ARBA" id="ARBA00039109"/>
    </source>
</evidence>
<evidence type="ECO:0000313" key="18">
    <source>
        <dbReference type="Proteomes" id="UP000472260"/>
    </source>
</evidence>
<comment type="subcellular location">
    <subcellularLocation>
        <location evidence="1">Golgi apparatus membrane</location>
        <topology evidence="1">Single-pass type II membrane protein</topology>
    </subcellularLocation>
</comment>
<evidence type="ECO:0000256" key="12">
    <source>
        <dbReference type="ARBA" id="ARBA00023180"/>
    </source>
</evidence>
<evidence type="ECO:0000256" key="10">
    <source>
        <dbReference type="ARBA" id="ARBA00023136"/>
    </source>
</evidence>
<keyword evidence="12" id="KW-0325">Glycoprotein</keyword>
<dbReference type="EC" id="2.4.3.3" evidence="14"/>
<keyword evidence="5" id="KW-0808">Transferase</keyword>
<protein>
    <recommendedName>
        <fullName evidence="14">alpha-N-acetylgalactosaminide alpha-2,6-sialyltransferase</fullName>
        <ecNumber evidence="14">2.4.3.3</ecNumber>
    </recommendedName>
</protein>
<dbReference type="InterPro" id="IPR038578">
    <property type="entry name" value="GT29-like_sf"/>
</dbReference>
<dbReference type="Ensembl" id="ENSSANT00000067017.1">
    <property type="protein sequence ID" value="ENSSANP00000063041.1"/>
    <property type="gene ID" value="ENSSANG00000031435.1"/>
</dbReference>
<dbReference type="GO" id="GO:0000139">
    <property type="term" value="C:Golgi membrane"/>
    <property type="evidence" value="ECO:0007669"/>
    <property type="project" value="UniProtKB-SubCell"/>
</dbReference>
<reference evidence="17" key="1">
    <citation type="submission" date="2025-08" db="UniProtKB">
        <authorList>
            <consortium name="Ensembl"/>
        </authorList>
    </citation>
    <scope>IDENTIFICATION</scope>
</reference>
<evidence type="ECO:0000256" key="1">
    <source>
        <dbReference type="ARBA" id="ARBA00004323"/>
    </source>
</evidence>
<keyword evidence="11" id="KW-1015">Disulfide bond</keyword>
<dbReference type="Gene3D" id="3.90.1480.20">
    <property type="entry name" value="Glycosyl transferase family 29"/>
    <property type="match status" value="1"/>
</dbReference>
<evidence type="ECO:0000256" key="13">
    <source>
        <dbReference type="ARBA" id="ARBA00036348"/>
    </source>
</evidence>
<dbReference type="GO" id="GO:0001665">
    <property type="term" value="F:alpha-N-acetylgalactosaminide alpha-2,6-sialyltransferase activity"/>
    <property type="evidence" value="ECO:0007669"/>
    <property type="project" value="UniProtKB-EC"/>
</dbReference>
<sequence>MDYGKRFSFLVPVLQWHDSFINSHWQQLQNEPLPYGWKDQPFHGKVTVNTSSIPVCVVLWWVTEWIQAGKTIDSHDYVFRVNGAVIQGFEDDVGTKTAFYGFSTKNSIMAYYQDGFNKVPHDPGSVDDRYGKVVNVDLIIKTGPQNFLGYNPEPHQFKMIDPSFNMFLKFPRLEQYRDLYMPSTGALMLLVALYTCDQVSAYGFITENYKDFSDHYFDKVMKPLVFYANHDMKMEGHLWKQLHSQKVLWLYQRNLGTWENLGKKTA</sequence>
<evidence type="ECO:0000313" key="17">
    <source>
        <dbReference type="Ensembl" id="ENSSANP00000063041.1"/>
    </source>
</evidence>
<keyword evidence="4" id="KW-0328">Glycosyltransferase</keyword>
<evidence type="ECO:0000256" key="5">
    <source>
        <dbReference type="ARBA" id="ARBA00022679"/>
    </source>
</evidence>
<evidence type="ECO:0000256" key="2">
    <source>
        <dbReference type="ARBA" id="ARBA00004922"/>
    </source>
</evidence>
<keyword evidence="9" id="KW-0333">Golgi apparatus</keyword>
<keyword evidence="10" id="KW-0472">Membrane</keyword>
<dbReference type="AlphaFoldDB" id="A0A671PV25"/>
<keyword evidence="6" id="KW-0812">Transmembrane</keyword>
<comment type="catalytic activity">
    <reaction evidence="13">
        <text>a beta-D-galactosyl-(1-&gt;3)-N-acetyl-alpha-D-galactosaminyl derivative + CMP-N-acetyl-beta-neuraminate = a beta-D-galactosyl-(1-&gt;3)-[N-acetyl-alpha-neuraminyl-(2-&gt;6)]-N-acetyl-alpha-D-galactosaminyl derivative + CMP + H(+)</text>
        <dbReference type="Rhea" id="RHEA:11136"/>
        <dbReference type="ChEBI" id="CHEBI:15378"/>
        <dbReference type="ChEBI" id="CHEBI:57812"/>
        <dbReference type="ChEBI" id="CHEBI:60377"/>
        <dbReference type="ChEBI" id="CHEBI:133470"/>
        <dbReference type="ChEBI" id="CHEBI:140764"/>
        <dbReference type="EC" id="2.4.3.3"/>
    </reaction>
    <physiologicalReaction direction="left-to-right" evidence="13">
        <dbReference type="Rhea" id="RHEA:11137"/>
    </physiologicalReaction>
</comment>
<reference evidence="17" key="2">
    <citation type="submission" date="2025-09" db="UniProtKB">
        <authorList>
            <consortium name="Ensembl"/>
        </authorList>
    </citation>
    <scope>IDENTIFICATION</scope>
</reference>
<comment type="catalytic activity">
    <reaction evidence="16">
        <text>a 3-O-[N-acetyl-alpha-D-galactosaminyl]-L-threonyl-[protein] + CMP-N-acetyl-beta-neuraminate = a 3-O-[N-acetyl-alpha-neuraminosyl-(2-&gt;6)-N-acetyl-alpha-D-galactosaminyl]-L-threonyl-[protein] + CMP + H(+)</text>
        <dbReference type="Rhea" id="RHEA:81643"/>
        <dbReference type="Rhea" id="RHEA-COMP:11689"/>
        <dbReference type="Rhea" id="RHEA-COMP:19720"/>
        <dbReference type="ChEBI" id="CHEBI:15378"/>
        <dbReference type="ChEBI" id="CHEBI:57812"/>
        <dbReference type="ChEBI" id="CHEBI:60377"/>
        <dbReference type="ChEBI" id="CHEBI:87075"/>
        <dbReference type="ChEBI" id="CHEBI:231970"/>
    </reaction>
    <physiologicalReaction direction="left-to-right" evidence="16">
        <dbReference type="Rhea" id="RHEA:81644"/>
    </physiologicalReaction>
</comment>
<evidence type="ECO:0000256" key="16">
    <source>
        <dbReference type="ARBA" id="ARBA00052285"/>
    </source>
</evidence>
<dbReference type="GO" id="GO:0006493">
    <property type="term" value="P:protein O-linked glycosylation"/>
    <property type="evidence" value="ECO:0007669"/>
    <property type="project" value="TreeGrafter"/>
</dbReference>
<dbReference type="PANTHER" id="PTHR45941">
    <property type="entry name" value="ALPHA-N-ACETYLGALACTOSAMINIDE ALPHA-2,6-SIALYLTRANSFERASE 2-LIKE-RELATED"/>
    <property type="match status" value="1"/>
</dbReference>
<evidence type="ECO:0000256" key="15">
    <source>
        <dbReference type="ARBA" id="ARBA00050664"/>
    </source>
</evidence>
<proteinExistence type="inferred from homology"/>
<comment type="pathway">
    <text evidence="2">Protein modification; protein glycosylation.</text>
</comment>
<dbReference type="PANTHER" id="PTHR45941:SF5">
    <property type="entry name" value="ALPHA-N-ACETYLGALACTOSAMINIDE ALPHA-2,6-SIALYLTRANSFERASE 2"/>
    <property type="match status" value="1"/>
</dbReference>
<evidence type="ECO:0000256" key="11">
    <source>
        <dbReference type="ARBA" id="ARBA00023157"/>
    </source>
</evidence>
<comment type="catalytic activity">
    <reaction evidence="15">
        <text>a 3-O-[N-acetyl-alpha-neuraminyl-(2-&gt;3)-beta-D-galactosyl-(1-&gt;3)-N-acetyl-alpha-D-galactosaminyl]-L-threonyl-[protein] + CMP-N-acetyl-beta-neuraminate = a 3-O-{alpha-Neu5Ac-(2-&gt;3)-beta-D-Gal-(1-&gt;3)-[alpha-Neu5Ac-(2-&gt;6)]-alpha-D-GalNAc}-L-threonyl-[protein] + CMP + H(+)</text>
        <dbReference type="Rhea" id="RHEA:81659"/>
        <dbReference type="Rhea" id="RHEA-COMP:14417"/>
        <dbReference type="Rhea" id="RHEA-COMP:16763"/>
        <dbReference type="ChEBI" id="CHEBI:15378"/>
        <dbReference type="ChEBI" id="CHEBI:57812"/>
        <dbReference type="ChEBI" id="CHEBI:60377"/>
        <dbReference type="ChEBI" id="CHEBI:139598"/>
        <dbReference type="ChEBI" id="CHEBI:156398"/>
    </reaction>
    <physiologicalReaction direction="left-to-right" evidence="15">
        <dbReference type="Rhea" id="RHEA:81660"/>
    </physiologicalReaction>
</comment>
<evidence type="ECO:0000256" key="9">
    <source>
        <dbReference type="ARBA" id="ARBA00023034"/>
    </source>
</evidence>
<evidence type="ECO:0000256" key="8">
    <source>
        <dbReference type="ARBA" id="ARBA00022989"/>
    </source>
</evidence>
<keyword evidence="18" id="KW-1185">Reference proteome</keyword>
<organism evidence="17 18">
    <name type="scientific">Sinocyclocheilus anshuiensis</name>
    <dbReference type="NCBI Taxonomy" id="1608454"/>
    <lineage>
        <taxon>Eukaryota</taxon>
        <taxon>Metazoa</taxon>
        <taxon>Chordata</taxon>
        <taxon>Craniata</taxon>
        <taxon>Vertebrata</taxon>
        <taxon>Euteleostomi</taxon>
        <taxon>Actinopterygii</taxon>
        <taxon>Neopterygii</taxon>
        <taxon>Teleostei</taxon>
        <taxon>Ostariophysi</taxon>
        <taxon>Cypriniformes</taxon>
        <taxon>Cyprinidae</taxon>
        <taxon>Cyprininae</taxon>
        <taxon>Sinocyclocheilus</taxon>
    </lineage>
</organism>
<evidence type="ECO:0000256" key="4">
    <source>
        <dbReference type="ARBA" id="ARBA00022676"/>
    </source>
</evidence>
<dbReference type="InterPro" id="IPR001675">
    <property type="entry name" value="Glyco_trans_29"/>
</dbReference>
<evidence type="ECO:0000256" key="3">
    <source>
        <dbReference type="ARBA" id="ARBA00006003"/>
    </source>
</evidence>
<evidence type="ECO:0000256" key="6">
    <source>
        <dbReference type="ARBA" id="ARBA00022692"/>
    </source>
</evidence>
<dbReference type="Proteomes" id="UP000472260">
    <property type="component" value="Unassembled WGS sequence"/>
</dbReference>
<comment type="similarity">
    <text evidence="3">Belongs to the glycosyltransferase 29 family.</text>
</comment>
<keyword evidence="7" id="KW-0735">Signal-anchor</keyword>
<dbReference type="Pfam" id="PF00777">
    <property type="entry name" value="Glyco_transf_29"/>
    <property type="match status" value="1"/>
</dbReference>